<reference evidence="2" key="1">
    <citation type="journal article" date="2022" name="Mol. Ecol. Resour.">
        <title>The genomes of chicory, endive, great burdock and yacon provide insights into Asteraceae palaeo-polyploidization history and plant inulin production.</title>
        <authorList>
            <person name="Fan W."/>
            <person name="Wang S."/>
            <person name="Wang H."/>
            <person name="Wang A."/>
            <person name="Jiang F."/>
            <person name="Liu H."/>
            <person name="Zhao H."/>
            <person name="Xu D."/>
            <person name="Zhang Y."/>
        </authorList>
    </citation>
    <scope>NUCLEOTIDE SEQUENCE [LARGE SCALE GENOMIC DNA]</scope>
    <source>
        <strain evidence="2">cv. Yunnan</strain>
    </source>
</reference>
<comment type="caution">
    <text evidence="1">The sequence shown here is derived from an EMBL/GenBank/DDBJ whole genome shotgun (WGS) entry which is preliminary data.</text>
</comment>
<organism evidence="1 2">
    <name type="scientific">Smallanthus sonchifolius</name>
    <dbReference type="NCBI Taxonomy" id="185202"/>
    <lineage>
        <taxon>Eukaryota</taxon>
        <taxon>Viridiplantae</taxon>
        <taxon>Streptophyta</taxon>
        <taxon>Embryophyta</taxon>
        <taxon>Tracheophyta</taxon>
        <taxon>Spermatophyta</taxon>
        <taxon>Magnoliopsida</taxon>
        <taxon>eudicotyledons</taxon>
        <taxon>Gunneridae</taxon>
        <taxon>Pentapetalae</taxon>
        <taxon>asterids</taxon>
        <taxon>campanulids</taxon>
        <taxon>Asterales</taxon>
        <taxon>Asteraceae</taxon>
        <taxon>Asteroideae</taxon>
        <taxon>Heliantheae alliance</taxon>
        <taxon>Millerieae</taxon>
        <taxon>Smallanthus</taxon>
    </lineage>
</organism>
<sequence length="161" mass="18176">MADRGWKVSYKGDKWAFEKLKVFVVPHSHNDPRWKLSIMIDGLGVFSIQFVETLSKVGISSTTALKIAKRPESARKLILRLAHYQIPRPMMPADGTEELEKYIQQDSLLYDVANSGGNLVQVQTSRMPEMLAMHHDIPPDLQVVGNKLKDICKISNTSLET</sequence>
<reference evidence="1 2" key="2">
    <citation type="journal article" date="2022" name="Mol. Ecol. Resour.">
        <title>The genomes of chicory, endive, great burdock and yacon provide insights into Asteraceae paleo-polyploidization history and plant inulin production.</title>
        <authorList>
            <person name="Fan W."/>
            <person name="Wang S."/>
            <person name="Wang H."/>
            <person name="Wang A."/>
            <person name="Jiang F."/>
            <person name="Liu H."/>
            <person name="Zhao H."/>
            <person name="Xu D."/>
            <person name="Zhang Y."/>
        </authorList>
    </citation>
    <scope>NUCLEOTIDE SEQUENCE [LARGE SCALE GENOMIC DNA]</scope>
    <source>
        <strain evidence="2">cv. Yunnan</strain>
        <tissue evidence="1">Leaves</tissue>
    </source>
</reference>
<keyword evidence="2" id="KW-1185">Reference proteome</keyword>
<gene>
    <name evidence="1" type="ORF">L1987_15762</name>
</gene>
<proteinExistence type="predicted"/>
<protein>
    <submittedName>
        <fullName evidence="1">Uncharacterized protein</fullName>
    </submittedName>
</protein>
<evidence type="ECO:0000313" key="2">
    <source>
        <dbReference type="Proteomes" id="UP001056120"/>
    </source>
</evidence>
<accession>A0ACB9J6Z2</accession>
<name>A0ACB9J6Z2_9ASTR</name>
<dbReference type="Proteomes" id="UP001056120">
    <property type="component" value="Linkage Group LG05"/>
</dbReference>
<evidence type="ECO:0000313" key="1">
    <source>
        <dbReference type="EMBL" id="KAI3816075.1"/>
    </source>
</evidence>
<dbReference type="EMBL" id="CM042022">
    <property type="protein sequence ID" value="KAI3816075.1"/>
    <property type="molecule type" value="Genomic_DNA"/>
</dbReference>